<evidence type="ECO:0000313" key="4">
    <source>
        <dbReference type="EMBL" id="MDX8473260.1"/>
    </source>
</evidence>
<dbReference type="RefSeq" id="WP_320316963.1">
    <property type="nucleotide sequence ID" value="NZ_JAVIIX010000007.1"/>
</dbReference>
<feature type="domain" description="Fumarylacetoacetase-like C-terminal" evidence="3">
    <location>
        <begin position="77"/>
        <end position="285"/>
    </location>
</feature>
<dbReference type="InterPro" id="IPR036663">
    <property type="entry name" value="Fumarylacetoacetase_C_sf"/>
</dbReference>
<name>A0ABU4XEQ3_9HYPH</name>
<dbReference type="Pfam" id="PF01557">
    <property type="entry name" value="FAA_hydrolase"/>
    <property type="match status" value="1"/>
</dbReference>
<accession>A0ABU4XEQ3</accession>
<keyword evidence="4" id="KW-0378">Hydrolase</keyword>
<dbReference type="EMBL" id="JAVIIZ010000007">
    <property type="protein sequence ID" value="MDX8473260.1"/>
    <property type="molecule type" value="Genomic_DNA"/>
</dbReference>
<evidence type="ECO:0000313" key="5">
    <source>
        <dbReference type="Proteomes" id="UP001271780"/>
    </source>
</evidence>
<dbReference type="Gene3D" id="3.90.850.10">
    <property type="entry name" value="Fumarylacetoacetase-like, C-terminal domain"/>
    <property type="match status" value="1"/>
</dbReference>
<reference evidence="4 5" key="1">
    <citation type="submission" date="2023-08" db="EMBL/GenBank/DDBJ databases">
        <title>Implementing the SeqCode for naming new Mesorhizobium species isolated from Vachellia karroo root nodules.</title>
        <authorList>
            <person name="Van Lill M."/>
        </authorList>
    </citation>
    <scope>NUCLEOTIDE SEQUENCE [LARGE SCALE GENOMIC DNA]</scope>
    <source>
        <strain evidence="4 5">VK23A</strain>
    </source>
</reference>
<comment type="caution">
    <text evidence="4">The sequence shown here is derived from an EMBL/GenBank/DDBJ whole genome shotgun (WGS) entry which is preliminary data.</text>
</comment>
<keyword evidence="2" id="KW-0479">Metal-binding</keyword>
<dbReference type="PANTHER" id="PTHR42796:SF4">
    <property type="entry name" value="FUMARYLACETOACETATE HYDROLASE DOMAIN-CONTAINING PROTEIN 2A"/>
    <property type="match status" value="1"/>
</dbReference>
<dbReference type="InterPro" id="IPR011234">
    <property type="entry name" value="Fumarylacetoacetase-like_C"/>
</dbReference>
<dbReference type="GO" id="GO:0016787">
    <property type="term" value="F:hydrolase activity"/>
    <property type="evidence" value="ECO:0007669"/>
    <property type="project" value="UniProtKB-KW"/>
</dbReference>
<gene>
    <name evidence="4" type="ORF">RFM27_14355</name>
</gene>
<keyword evidence="5" id="KW-1185">Reference proteome</keyword>
<protein>
    <submittedName>
        <fullName evidence="4">Fumarylacetoacetate hydrolase family protein</fullName>
    </submittedName>
</protein>
<evidence type="ECO:0000256" key="2">
    <source>
        <dbReference type="ARBA" id="ARBA00022723"/>
    </source>
</evidence>
<evidence type="ECO:0000256" key="1">
    <source>
        <dbReference type="ARBA" id="ARBA00010211"/>
    </source>
</evidence>
<dbReference type="Proteomes" id="UP001271780">
    <property type="component" value="Unassembled WGS sequence"/>
</dbReference>
<evidence type="ECO:0000259" key="3">
    <source>
        <dbReference type="Pfam" id="PF01557"/>
    </source>
</evidence>
<comment type="similarity">
    <text evidence="1">Belongs to the FAH family.</text>
</comment>
<dbReference type="InterPro" id="IPR051121">
    <property type="entry name" value="FAH"/>
</dbReference>
<dbReference type="PANTHER" id="PTHR42796">
    <property type="entry name" value="FUMARYLACETOACETATE HYDROLASE DOMAIN-CONTAINING PROTEIN 2A-RELATED"/>
    <property type="match status" value="1"/>
</dbReference>
<dbReference type="SUPFAM" id="SSF56529">
    <property type="entry name" value="FAH"/>
    <property type="match status" value="1"/>
</dbReference>
<sequence length="291" mass="31504">MSVGRLAAFTVGGKTRYGAITGKGVVDLAARHREWPTLREVIEAGALSKLAEEAEGLAADFPLDAITYEIPVPSPEKIICVGVNYPDRNEEYKDGQAAPSNPSLFIRFPRSFVGHGAPLVRPPESPQLDYEGEIVIVIGKAGRRIAEADALGHIAALSLCNEGTIRDWVRHAKFNVTQGKNFDRTGSIGPWLVPFTDEAQIADIALTTRVNGEVRQQDRTSRMIFSFRKIINYISTFTTLVPGDVIVTGTPTGAGARFEPPIWLKPGDVIEVEADGIGLLRNGVVDEGTGR</sequence>
<proteinExistence type="inferred from homology"/>
<organism evidence="4 5">
    <name type="scientific">Mesorhizobium dulcispinae</name>
    <dbReference type="NCBI Taxonomy" id="3072316"/>
    <lineage>
        <taxon>Bacteria</taxon>
        <taxon>Pseudomonadati</taxon>
        <taxon>Pseudomonadota</taxon>
        <taxon>Alphaproteobacteria</taxon>
        <taxon>Hyphomicrobiales</taxon>
        <taxon>Phyllobacteriaceae</taxon>
        <taxon>Mesorhizobium</taxon>
    </lineage>
</organism>